<dbReference type="PANTHER" id="PTHR46847:SF1">
    <property type="entry name" value="D-ALLOSE-BINDING PERIPLASMIC PROTEIN-RELATED"/>
    <property type="match status" value="1"/>
</dbReference>
<name>A0ABQ3DXH7_9HYPH</name>
<gene>
    <name evidence="5" type="primary">rbsB</name>
    <name evidence="5" type="ORF">GCM10007094_00560</name>
</gene>
<keyword evidence="3" id="KW-0732">Signal</keyword>
<evidence type="ECO:0000313" key="5">
    <source>
        <dbReference type="EMBL" id="GHB17043.1"/>
    </source>
</evidence>
<evidence type="ECO:0000256" key="1">
    <source>
        <dbReference type="ARBA" id="ARBA00004196"/>
    </source>
</evidence>
<dbReference type="Proteomes" id="UP000637980">
    <property type="component" value="Unassembled WGS sequence"/>
</dbReference>
<evidence type="ECO:0000259" key="4">
    <source>
        <dbReference type="Pfam" id="PF13407"/>
    </source>
</evidence>
<keyword evidence="6" id="KW-1185">Reference proteome</keyword>
<accession>A0ABQ3DXH7</accession>
<organism evidence="5 6">
    <name type="scientific">Pseudovibrio japonicus</name>
    <dbReference type="NCBI Taxonomy" id="366534"/>
    <lineage>
        <taxon>Bacteria</taxon>
        <taxon>Pseudomonadati</taxon>
        <taxon>Pseudomonadota</taxon>
        <taxon>Alphaproteobacteria</taxon>
        <taxon>Hyphomicrobiales</taxon>
        <taxon>Stappiaceae</taxon>
        <taxon>Pseudovibrio</taxon>
    </lineage>
</organism>
<reference evidence="6" key="1">
    <citation type="journal article" date="2019" name="Int. J. Syst. Evol. Microbiol.">
        <title>The Global Catalogue of Microorganisms (GCM) 10K type strain sequencing project: providing services to taxonomists for standard genome sequencing and annotation.</title>
        <authorList>
            <consortium name="The Broad Institute Genomics Platform"/>
            <consortium name="The Broad Institute Genome Sequencing Center for Infectious Disease"/>
            <person name="Wu L."/>
            <person name="Ma J."/>
        </authorList>
    </citation>
    <scope>NUCLEOTIDE SEQUENCE [LARGE SCALE GENOMIC DNA]</scope>
    <source>
        <strain evidence="6">KCTC 12861</strain>
    </source>
</reference>
<dbReference type="PANTHER" id="PTHR46847">
    <property type="entry name" value="D-ALLOSE-BINDING PERIPLASMIC PROTEIN-RELATED"/>
    <property type="match status" value="1"/>
</dbReference>
<evidence type="ECO:0000256" key="3">
    <source>
        <dbReference type="ARBA" id="ARBA00022729"/>
    </source>
</evidence>
<sequence length="255" mass="26518">MGWQLDIVDTAGDIDAINDAIERAVADKADAVVINVDPDLISRGMAAAANANLPVVGMDSGAHPLLVSNVTSNGFAMAAETAAYVANRIKGEGKVIMLVYDHFPPVQKRAAIADAVFANYQSIEVIERITPDITDGGVADTKAQISKILEANPEPGSISAIWAGWDQPALGALQAIEAAGRTGEGIVIVGMDGTAEALQAIQSGSNLEATITQDFQGIGHTTAAVVARVLSGKEVVEIEIYLPTRLSTRASLSED</sequence>
<dbReference type="Pfam" id="PF13407">
    <property type="entry name" value="Peripla_BP_4"/>
    <property type="match status" value="1"/>
</dbReference>
<comment type="caution">
    <text evidence="5">The sequence shown here is derived from an EMBL/GenBank/DDBJ whole genome shotgun (WGS) entry which is preliminary data.</text>
</comment>
<comment type="similarity">
    <text evidence="2">Belongs to the bacterial solute-binding protein 2 family.</text>
</comment>
<dbReference type="Gene3D" id="3.40.50.2300">
    <property type="match status" value="2"/>
</dbReference>
<dbReference type="EMBL" id="BMXE01000001">
    <property type="protein sequence ID" value="GHB17043.1"/>
    <property type="molecule type" value="Genomic_DNA"/>
</dbReference>
<evidence type="ECO:0000313" key="6">
    <source>
        <dbReference type="Proteomes" id="UP000637980"/>
    </source>
</evidence>
<dbReference type="SUPFAM" id="SSF53822">
    <property type="entry name" value="Periplasmic binding protein-like I"/>
    <property type="match status" value="1"/>
</dbReference>
<feature type="domain" description="Periplasmic binding protein" evidence="4">
    <location>
        <begin position="2"/>
        <end position="234"/>
    </location>
</feature>
<evidence type="ECO:0000256" key="2">
    <source>
        <dbReference type="ARBA" id="ARBA00007639"/>
    </source>
</evidence>
<dbReference type="InterPro" id="IPR025997">
    <property type="entry name" value="SBP_2_dom"/>
</dbReference>
<protein>
    <submittedName>
        <fullName evidence="5">Sugar ABC transporter substrate-binding protein</fullName>
    </submittedName>
</protein>
<proteinExistence type="inferred from homology"/>
<comment type="subcellular location">
    <subcellularLocation>
        <location evidence="1">Cell envelope</location>
    </subcellularLocation>
</comment>
<dbReference type="InterPro" id="IPR028082">
    <property type="entry name" value="Peripla_BP_I"/>
</dbReference>